<dbReference type="Pfam" id="PF00027">
    <property type="entry name" value="cNMP_binding"/>
    <property type="match status" value="1"/>
</dbReference>
<protein>
    <recommendedName>
        <fullName evidence="5">HDOD domain-containing protein</fullName>
    </recommendedName>
</protein>
<dbReference type="SUPFAM" id="SSF51206">
    <property type="entry name" value="cAMP-binding domain-like"/>
    <property type="match status" value="1"/>
</dbReference>
<dbReference type="InterPro" id="IPR014710">
    <property type="entry name" value="RmlC-like_jellyroll"/>
</dbReference>
<dbReference type="CDD" id="cd00077">
    <property type="entry name" value="HDc"/>
    <property type="match status" value="1"/>
</dbReference>
<evidence type="ECO:0000313" key="4">
    <source>
        <dbReference type="Proteomes" id="UP001144372"/>
    </source>
</evidence>
<accession>A0A9W6FVK1</accession>
<dbReference type="Gene3D" id="1.10.3210.10">
    <property type="entry name" value="Hypothetical protein af1432"/>
    <property type="match status" value="1"/>
</dbReference>
<dbReference type="SMART" id="SM00100">
    <property type="entry name" value="cNMP"/>
    <property type="match status" value="1"/>
</dbReference>
<dbReference type="AlphaFoldDB" id="A0A9W6FVK1"/>
<feature type="domain" description="HDOD" evidence="2">
    <location>
        <begin position="181"/>
        <end position="357"/>
    </location>
</feature>
<sequence length="452" mass="51738">MRWFFKKSTPVLPPSIYELGPQEVHILHDTGKIKNYETGEFLFREGDKDSTIYLVLKGAFRVTGESKDAPRQFVTFTKGDWIGEGVFLKTPKKVASVIAKETSTVLALDDTALRMLDRPLETYIRKKVSDLAHSENHKLSRDQETLSTRNEYLAKYIVTYMDQQSRPYDKSEMILNMFKNLPSLPLYTNRIIQLITDDESSAREVTESAKEDPSLVSQILKTINSAYYSLSQKISDIQYAITYLGFNQVYQIVVSNGLRKTMPNTPEFRQLHDHSVIISHLVFLIGQHYDRRKASTASTIALLHDIGKSVTLLLKKQNPKMAFFVDMLDTCKIGAILLRAWNLPENICQSIEYQRFPEFAPPSSLPTEYKENIALLYIAHAAYEYLDGNTENSLKNPFLAEYMRLVRFSGVSIEELVQRCILSNTDAKVNTLPKHVRSFIMARQKNPLQNIA</sequence>
<dbReference type="EMBL" id="BSDR01000001">
    <property type="protein sequence ID" value="GLI35696.1"/>
    <property type="molecule type" value="Genomic_DNA"/>
</dbReference>
<dbReference type="SUPFAM" id="SSF109604">
    <property type="entry name" value="HD-domain/PDEase-like"/>
    <property type="match status" value="1"/>
</dbReference>
<gene>
    <name evidence="3" type="ORF">DAMNIGENAA_31290</name>
</gene>
<proteinExistence type="predicted"/>
<name>A0A9W6FVK1_9BACT</name>
<dbReference type="InterPro" id="IPR000595">
    <property type="entry name" value="cNMP-bd_dom"/>
</dbReference>
<dbReference type="InterPro" id="IPR003607">
    <property type="entry name" value="HD/PDEase_dom"/>
</dbReference>
<feature type="domain" description="Cyclic nucleotide-binding" evidence="1">
    <location>
        <begin position="15"/>
        <end position="134"/>
    </location>
</feature>
<dbReference type="Proteomes" id="UP001144372">
    <property type="component" value="Unassembled WGS sequence"/>
</dbReference>
<comment type="caution">
    <text evidence="3">The sequence shown here is derived from an EMBL/GenBank/DDBJ whole genome shotgun (WGS) entry which is preliminary data.</text>
</comment>
<evidence type="ECO:0008006" key="5">
    <source>
        <dbReference type="Google" id="ProtNLM"/>
    </source>
</evidence>
<reference evidence="3" key="1">
    <citation type="submission" date="2022-12" db="EMBL/GenBank/DDBJ databases">
        <title>Reference genome sequencing for broad-spectrum identification of bacterial and archaeal isolates by mass spectrometry.</title>
        <authorList>
            <person name="Sekiguchi Y."/>
            <person name="Tourlousse D.M."/>
        </authorList>
    </citation>
    <scope>NUCLEOTIDE SEQUENCE</scope>
    <source>
        <strain evidence="3">ASRB1</strain>
    </source>
</reference>
<dbReference type="InterPro" id="IPR013976">
    <property type="entry name" value="HDOD"/>
</dbReference>
<evidence type="ECO:0000313" key="3">
    <source>
        <dbReference type="EMBL" id="GLI35696.1"/>
    </source>
</evidence>
<dbReference type="PANTHER" id="PTHR33525:SF4">
    <property type="entry name" value="CYCLIC DI-GMP PHOSPHODIESTERASE CDGJ"/>
    <property type="match status" value="1"/>
</dbReference>
<evidence type="ECO:0000259" key="2">
    <source>
        <dbReference type="PROSITE" id="PS51833"/>
    </source>
</evidence>
<organism evidence="3 4">
    <name type="scientific">Desulforhabdus amnigena</name>
    <dbReference type="NCBI Taxonomy" id="40218"/>
    <lineage>
        <taxon>Bacteria</taxon>
        <taxon>Pseudomonadati</taxon>
        <taxon>Thermodesulfobacteriota</taxon>
        <taxon>Syntrophobacteria</taxon>
        <taxon>Syntrophobacterales</taxon>
        <taxon>Syntrophobacteraceae</taxon>
        <taxon>Desulforhabdus</taxon>
    </lineage>
</organism>
<dbReference type="PROSITE" id="PS50042">
    <property type="entry name" value="CNMP_BINDING_3"/>
    <property type="match status" value="1"/>
</dbReference>
<dbReference type="Gene3D" id="2.60.120.10">
    <property type="entry name" value="Jelly Rolls"/>
    <property type="match status" value="1"/>
</dbReference>
<dbReference type="InterPro" id="IPR018490">
    <property type="entry name" value="cNMP-bd_dom_sf"/>
</dbReference>
<dbReference type="InterPro" id="IPR052340">
    <property type="entry name" value="RNase_Y/CdgJ"/>
</dbReference>
<dbReference type="PROSITE" id="PS51833">
    <property type="entry name" value="HDOD"/>
    <property type="match status" value="1"/>
</dbReference>
<keyword evidence="4" id="KW-1185">Reference proteome</keyword>
<dbReference type="CDD" id="cd00038">
    <property type="entry name" value="CAP_ED"/>
    <property type="match status" value="1"/>
</dbReference>
<dbReference type="PANTHER" id="PTHR33525">
    <property type="match status" value="1"/>
</dbReference>
<evidence type="ECO:0000259" key="1">
    <source>
        <dbReference type="PROSITE" id="PS50042"/>
    </source>
</evidence>
<dbReference type="RefSeq" id="WP_281795703.1">
    <property type="nucleotide sequence ID" value="NZ_BSDR01000001.1"/>
</dbReference>
<dbReference type="Pfam" id="PF08668">
    <property type="entry name" value="HDOD"/>
    <property type="match status" value="1"/>
</dbReference>